<gene>
    <name evidence="2" type="ORF">M6D93_15145</name>
</gene>
<organism evidence="2 3">
    <name type="scientific">Jatrophihabitans telluris</name>
    <dbReference type="NCBI Taxonomy" id="2038343"/>
    <lineage>
        <taxon>Bacteria</taxon>
        <taxon>Bacillati</taxon>
        <taxon>Actinomycetota</taxon>
        <taxon>Actinomycetes</taxon>
        <taxon>Jatrophihabitantales</taxon>
        <taxon>Jatrophihabitantaceae</taxon>
        <taxon>Jatrophihabitans</taxon>
    </lineage>
</organism>
<keyword evidence="3" id="KW-1185">Reference proteome</keyword>
<sequence>MFSMNSSSMYRRAGGVMTATAVALGALSFSAMPAHATTQATAQPTCASLTQDISDLVAELAWATGYERVLVMRALTADRQKKAQLHCP</sequence>
<dbReference type="RefSeq" id="WP_249770333.1">
    <property type="nucleotide sequence ID" value="NZ_CP097332.1"/>
</dbReference>
<evidence type="ECO:0000313" key="2">
    <source>
        <dbReference type="EMBL" id="UQX87627.1"/>
    </source>
</evidence>
<dbReference type="Proteomes" id="UP001056336">
    <property type="component" value="Chromosome"/>
</dbReference>
<accession>A0ABY4QWX2</accession>
<protein>
    <submittedName>
        <fullName evidence="2">Uncharacterized protein</fullName>
    </submittedName>
</protein>
<proteinExistence type="predicted"/>
<dbReference type="EMBL" id="CP097332">
    <property type="protein sequence ID" value="UQX87627.1"/>
    <property type="molecule type" value="Genomic_DNA"/>
</dbReference>
<evidence type="ECO:0000313" key="3">
    <source>
        <dbReference type="Proteomes" id="UP001056336"/>
    </source>
</evidence>
<reference evidence="2" key="1">
    <citation type="journal article" date="2018" name="Int. J. Syst. Evol. Microbiol.">
        <title>Jatrophihabitans telluris sp. nov., isolated from sediment soil of lava forest wetlands and the emended description of the genus Jatrophihabitans.</title>
        <authorList>
            <person name="Lee K.C."/>
            <person name="Suh M.K."/>
            <person name="Eom M.K."/>
            <person name="Kim K.K."/>
            <person name="Kim J.S."/>
            <person name="Kim D.S."/>
            <person name="Ko S.H."/>
            <person name="Shin Y.K."/>
            <person name="Lee J.S."/>
        </authorList>
    </citation>
    <scope>NUCLEOTIDE SEQUENCE</scope>
    <source>
        <strain evidence="2">N237</strain>
    </source>
</reference>
<feature type="signal peptide" evidence="1">
    <location>
        <begin position="1"/>
        <end position="36"/>
    </location>
</feature>
<keyword evidence="1" id="KW-0732">Signal</keyword>
<name>A0ABY4QWX2_9ACTN</name>
<evidence type="ECO:0000256" key="1">
    <source>
        <dbReference type="SAM" id="SignalP"/>
    </source>
</evidence>
<feature type="chain" id="PRO_5045975155" evidence="1">
    <location>
        <begin position="37"/>
        <end position="88"/>
    </location>
</feature>
<reference evidence="2" key="2">
    <citation type="submission" date="2022-05" db="EMBL/GenBank/DDBJ databases">
        <authorList>
            <person name="Kim J.-S."/>
            <person name="Lee K."/>
            <person name="Suh M."/>
            <person name="Eom M."/>
            <person name="Kim J.-S."/>
            <person name="Kim D.-S."/>
            <person name="Ko S.-H."/>
            <person name="Shin Y."/>
            <person name="Lee J.-S."/>
        </authorList>
    </citation>
    <scope>NUCLEOTIDE SEQUENCE</scope>
    <source>
        <strain evidence="2">N237</strain>
    </source>
</reference>